<dbReference type="Gene3D" id="1.20.1250.40">
    <property type="match status" value="1"/>
</dbReference>
<evidence type="ECO:0000256" key="3">
    <source>
        <dbReference type="ARBA" id="ARBA00025724"/>
    </source>
</evidence>
<reference evidence="5 6" key="3">
    <citation type="journal article" date="2016" name="Sci. Rep.">
        <title>Genome-wide diversity and gene expression profiling of Babesia microti isolates identify polymorphic genes that mediate host-pathogen interactions.</title>
        <authorList>
            <person name="Silva J.C."/>
            <person name="Cornillot E."/>
            <person name="McCracken C."/>
            <person name="Usmani-Brown S."/>
            <person name="Dwivedi A."/>
            <person name="Ifeonu O.O."/>
            <person name="Crabtree J."/>
            <person name="Gotia H.T."/>
            <person name="Virji A.Z."/>
            <person name="Reynes C."/>
            <person name="Colinge J."/>
            <person name="Kumar V."/>
            <person name="Lawres L."/>
            <person name="Pazzi J.E."/>
            <person name="Pablo J.V."/>
            <person name="Hung C."/>
            <person name="Brancato J."/>
            <person name="Kumari P."/>
            <person name="Orvis J."/>
            <person name="Tretina K."/>
            <person name="Chibucos M."/>
            <person name="Ott S."/>
            <person name="Sadzewicz L."/>
            <person name="Sengamalay N."/>
            <person name="Shetty A.C."/>
            <person name="Su Q."/>
            <person name="Tallon L."/>
            <person name="Fraser C.M."/>
            <person name="Frutos R."/>
            <person name="Molina D.M."/>
            <person name="Krause P.J."/>
            <person name="Ben Mamoun C."/>
        </authorList>
    </citation>
    <scope>NUCLEOTIDE SEQUENCE [LARGE SCALE GENOMIC DNA]</scope>
    <source>
        <strain evidence="5 6">RI</strain>
    </source>
</reference>
<comment type="similarity">
    <text evidence="3">Belongs to the eukaryotic RPB4 RNA polymerase subunit family.</text>
</comment>
<accession>A0A0K3ANF6</accession>
<dbReference type="AlphaFoldDB" id="A0A0K3ANF6"/>
<dbReference type="InterPro" id="IPR038324">
    <property type="entry name" value="Rpb4/RPC9_sf"/>
</dbReference>
<dbReference type="GO" id="GO:0000166">
    <property type="term" value="F:nucleotide binding"/>
    <property type="evidence" value="ECO:0007669"/>
    <property type="project" value="InterPro"/>
</dbReference>
<name>A0A0K3ANF6_BABMR</name>
<keyword evidence="5" id="KW-0240">DNA-directed RNA polymerase</keyword>
<dbReference type="RefSeq" id="XP_012649078.1">
    <property type="nucleotide sequence ID" value="XM_012793624.1"/>
</dbReference>
<dbReference type="InterPro" id="IPR010997">
    <property type="entry name" value="HRDC-like_sf"/>
</dbReference>
<dbReference type="InterPro" id="IPR005574">
    <property type="entry name" value="Rpb4/RPC9"/>
</dbReference>
<keyword evidence="2" id="KW-0539">Nucleus</keyword>
<protein>
    <submittedName>
        <fullName evidence="5">DNA-directed RNA polymerase II subunit RPB4</fullName>
    </submittedName>
</protein>
<dbReference type="GO" id="GO:0000428">
    <property type="term" value="C:DNA-directed RNA polymerase complex"/>
    <property type="evidence" value="ECO:0007669"/>
    <property type="project" value="UniProtKB-KW"/>
</dbReference>
<proteinExistence type="inferred from homology"/>
<evidence type="ECO:0000313" key="5">
    <source>
        <dbReference type="EMBL" id="CTQ41067.1"/>
    </source>
</evidence>
<dbReference type="GO" id="GO:0006352">
    <property type="term" value="P:DNA-templated transcription initiation"/>
    <property type="evidence" value="ECO:0007669"/>
    <property type="project" value="InterPro"/>
</dbReference>
<evidence type="ECO:0000256" key="1">
    <source>
        <dbReference type="ARBA" id="ARBA00004123"/>
    </source>
</evidence>
<evidence type="ECO:0000259" key="4">
    <source>
        <dbReference type="SMART" id="SM00657"/>
    </source>
</evidence>
<dbReference type="PANTHER" id="PTHR21297">
    <property type="entry name" value="DNA-DIRECTED RNA POLYMERASE II"/>
    <property type="match status" value="1"/>
</dbReference>
<evidence type="ECO:0000313" key="6">
    <source>
        <dbReference type="Proteomes" id="UP000002899"/>
    </source>
</evidence>
<dbReference type="SMART" id="SM00657">
    <property type="entry name" value="RPOL4c"/>
    <property type="match status" value="1"/>
</dbReference>
<dbReference type="EMBL" id="LN871598">
    <property type="protein sequence ID" value="CTQ41067.1"/>
    <property type="molecule type" value="Genomic_DNA"/>
</dbReference>
<sequence length="130" mass="14949">MVVANDLSELNLGPEFEDYKCLNLCELHLILGDQIRLNPKRNEAAQQLLKSFYDYSGRFSKLKYRNAIVDIRTSLEREGGLHEYEMASLVNLLPKSVQEAKSLIPSIARLPERRIVQILDLLESYRIQAS</sequence>
<dbReference type="VEuPathDB" id="PiroplasmaDB:BMR1_03g02335"/>
<dbReference type="InterPro" id="IPR045222">
    <property type="entry name" value="Rpb4-like"/>
</dbReference>
<dbReference type="SUPFAM" id="SSF47819">
    <property type="entry name" value="HRDC-like"/>
    <property type="match status" value="1"/>
</dbReference>
<feature type="domain" description="RNA polymerase Rpb4/RPC9 core" evidence="4">
    <location>
        <begin position="14"/>
        <end position="129"/>
    </location>
</feature>
<keyword evidence="6" id="KW-1185">Reference proteome</keyword>
<dbReference type="GeneID" id="24425109"/>
<reference evidence="5 6" key="1">
    <citation type="journal article" date="2012" name="Nucleic Acids Res.">
        <title>Sequencing of the smallest Apicomplexan genome from the human pathogen Babesia microti.</title>
        <authorList>
            <person name="Cornillot E."/>
            <person name="Hadj-Kaddour K."/>
            <person name="Dassouli A."/>
            <person name="Noel B."/>
            <person name="Ranwez V."/>
            <person name="Vacherie B."/>
            <person name="Augagneur Y."/>
            <person name="Bres V."/>
            <person name="Duclos A."/>
            <person name="Randazzo S."/>
            <person name="Carcy B."/>
            <person name="Debierre-Grockiego F."/>
            <person name="Delbecq S."/>
            <person name="Moubri-Menage K."/>
            <person name="Shams-Eldin H."/>
            <person name="Usmani-Brown S."/>
            <person name="Bringaud F."/>
            <person name="Wincker P."/>
            <person name="Vivares C.P."/>
            <person name="Schwarz R.T."/>
            <person name="Schetters T.P."/>
            <person name="Krause P.J."/>
            <person name="Gorenflot A."/>
            <person name="Berry V."/>
            <person name="Barbe V."/>
            <person name="Ben Mamoun C."/>
        </authorList>
    </citation>
    <scope>NUCLEOTIDE SEQUENCE [LARGE SCALE GENOMIC DNA]</scope>
    <source>
        <strain evidence="5 6">RI</strain>
    </source>
</reference>
<organism evidence="5 6">
    <name type="scientific">Babesia microti (strain RI)</name>
    <dbReference type="NCBI Taxonomy" id="1133968"/>
    <lineage>
        <taxon>Eukaryota</taxon>
        <taxon>Sar</taxon>
        <taxon>Alveolata</taxon>
        <taxon>Apicomplexa</taxon>
        <taxon>Aconoidasida</taxon>
        <taxon>Piroplasmida</taxon>
        <taxon>Babesiidae</taxon>
        <taxon>Babesia</taxon>
    </lineage>
</organism>
<dbReference type="Proteomes" id="UP000002899">
    <property type="component" value="Chromosome III"/>
</dbReference>
<reference evidence="5 6" key="2">
    <citation type="journal article" date="2013" name="PLoS ONE">
        <title>Whole genome mapping and re-organization of the nuclear and mitochondrial genomes of Babesia microti isolates.</title>
        <authorList>
            <person name="Cornillot E."/>
            <person name="Dassouli A."/>
            <person name="Garg A."/>
            <person name="Pachikara N."/>
            <person name="Randazzo S."/>
            <person name="Depoix D."/>
            <person name="Carcy B."/>
            <person name="Delbecq S."/>
            <person name="Frutos R."/>
            <person name="Silva J.C."/>
            <person name="Sutton R."/>
            <person name="Krause P.J."/>
            <person name="Mamoun C.B."/>
        </authorList>
    </citation>
    <scope>NUCLEOTIDE SEQUENCE [LARGE SCALE GENOMIC DNA]</scope>
    <source>
        <strain evidence="5 6">RI</strain>
    </source>
</reference>
<evidence type="ECO:0000256" key="2">
    <source>
        <dbReference type="ARBA" id="ARBA00023242"/>
    </source>
</evidence>
<dbReference type="KEGG" id="bmic:BMR1_03g02335"/>
<dbReference type="OMA" id="PEFKNCK"/>
<dbReference type="OrthoDB" id="2186918at2759"/>
<dbReference type="InterPro" id="IPR006590">
    <property type="entry name" value="RNA_pol_Rpb4/RPC9_core"/>
</dbReference>
<dbReference type="Pfam" id="PF03874">
    <property type="entry name" value="RNA_pol_Rpb4"/>
    <property type="match status" value="1"/>
</dbReference>
<comment type="subcellular location">
    <subcellularLocation>
        <location evidence="1">Nucleus</location>
    </subcellularLocation>
</comment>
<gene>
    <name evidence="5" type="ORF">BMR1_03g02335</name>
</gene>
<keyword evidence="5" id="KW-0804">Transcription</keyword>
<dbReference type="GO" id="GO:0005634">
    <property type="term" value="C:nucleus"/>
    <property type="evidence" value="ECO:0007669"/>
    <property type="project" value="UniProtKB-SubCell"/>
</dbReference>